<feature type="domain" description="Acyl-CoA thioesterase-like N-terminal HotDog" evidence="10">
    <location>
        <begin position="33"/>
        <end position="109"/>
    </location>
</feature>
<dbReference type="FunFam" id="2.40.160.210:FF:000001">
    <property type="entry name" value="Acyl-CoA thioesterase II"/>
    <property type="match status" value="1"/>
</dbReference>
<proteinExistence type="inferred from homology"/>
<dbReference type="Pfam" id="PF13622">
    <property type="entry name" value="4HBT_3"/>
    <property type="match status" value="1"/>
</dbReference>
<keyword evidence="4" id="KW-0443">Lipid metabolism</keyword>
<evidence type="ECO:0000256" key="8">
    <source>
        <dbReference type="ARBA" id="ARBA00079653"/>
    </source>
</evidence>
<dbReference type="InterPro" id="IPR049449">
    <property type="entry name" value="TesB_ACOT8-like_N"/>
</dbReference>
<dbReference type="PANTHER" id="PTHR11066">
    <property type="entry name" value="ACYL-COA THIOESTERASE"/>
    <property type="match status" value="1"/>
</dbReference>
<dbReference type="GO" id="GO:0009062">
    <property type="term" value="P:fatty acid catabolic process"/>
    <property type="evidence" value="ECO:0007669"/>
    <property type="project" value="TreeGrafter"/>
</dbReference>
<evidence type="ECO:0000256" key="2">
    <source>
        <dbReference type="ARBA" id="ARBA00011881"/>
    </source>
</evidence>
<dbReference type="GO" id="GO:0047617">
    <property type="term" value="F:fatty acyl-CoA hydrolase activity"/>
    <property type="evidence" value="ECO:0007669"/>
    <property type="project" value="UniProtKB-EC"/>
</dbReference>
<evidence type="ECO:0000256" key="1">
    <source>
        <dbReference type="ARBA" id="ARBA00006538"/>
    </source>
</evidence>
<evidence type="ECO:0000313" key="12">
    <source>
        <dbReference type="Proteomes" id="UP000288279"/>
    </source>
</evidence>
<dbReference type="InterPro" id="IPR042171">
    <property type="entry name" value="Acyl-CoA_hotdog"/>
</dbReference>
<dbReference type="Gene3D" id="2.40.160.210">
    <property type="entry name" value="Acyl-CoA thioesterase, double hotdog domain"/>
    <property type="match status" value="1"/>
</dbReference>
<evidence type="ECO:0000256" key="7">
    <source>
        <dbReference type="ARBA" id="ARBA00071120"/>
    </source>
</evidence>
<gene>
    <name evidence="11" type="ORF">CWI83_01060</name>
</gene>
<evidence type="ECO:0000256" key="4">
    <source>
        <dbReference type="ARBA" id="ARBA00023098"/>
    </source>
</evidence>
<name>A0A432ZP62_9GAMM</name>
<dbReference type="Proteomes" id="UP000288279">
    <property type="component" value="Unassembled WGS sequence"/>
</dbReference>
<dbReference type="GO" id="GO:0006637">
    <property type="term" value="P:acyl-CoA metabolic process"/>
    <property type="evidence" value="ECO:0007669"/>
    <property type="project" value="InterPro"/>
</dbReference>
<dbReference type="EMBL" id="PIQG01000001">
    <property type="protein sequence ID" value="RUO79674.1"/>
    <property type="molecule type" value="Genomic_DNA"/>
</dbReference>
<evidence type="ECO:0000313" key="11">
    <source>
        <dbReference type="EMBL" id="RUO79674.1"/>
    </source>
</evidence>
<dbReference type="NCBIfam" id="NF007817">
    <property type="entry name" value="PRK10526.1"/>
    <property type="match status" value="1"/>
</dbReference>
<feature type="domain" description="Acyl-CoA thioesterase 2 C-terminal" evidence="9">
    <location>
        <begin position="149"/>
        <end position="281"/>
    </location>
</feature>
<sequence length="292" mass="33154">MGKVLDDLLDLLKLETIEQGLYRGQSQDLGFRAVFGGQVIGQALSAAKETVPEDRKIHSFHSYFLRPGDASRPIVYDVEVIRDGKSFSARRVQAIQHGKTIFYMTASFQVEELGFEHQDKMPDVPGPEGLVSDLDIYREHADLIPESIRNKFISEKPVEMRFVTANNPFKPQVMEPKRYVWLRANGTMPDDQRVHKYLLAYASDFNFLPTAVQPHGKSFAQPDMQLATIDHAMWFHKDFRMDDWLLYAIDSPAAAGGRGLVRGQFFTREGVLVASTIQEGVIRQHQKPKQSS</sequence>
<dbReference type="CDD" id="cd03445">
    <property type="entry name" value="Thioesterase_II_repeat2"/>
    <property type="match status" value="1"/>
</dbReference>
<accession>A0A432ZP62</accession>
<dbReference type="EC" id="3.1.2.20" evidence="5"/>
<dbReference type="RefSeq" id="WP_126824511.1">
    <property type="nucleotide sequence ID" value="NZ_PIQG01000001.1"/>
</dbReference>
<organism evidence="11 12">
    <name type="scientific">Pseudidiomarina taiwanensis</name>
    <dbReference type="NCBI Taxonomy" id="337250"/>
    <lineage>
        <taxon>Bacteria</taxon>
        <taxon>Pseudomonadati</taxon>
        <taxon>Pseudomonadota</taxon>
        <taxon>Gammaproteobacteria</taxon>
        <taxon>Alteromonadales</taxon>
        <taxon>Idiomarinaceae</taxon>
        <taxon>Pseudidiomarina</taxon>
    </lineage>
</organism>
<dbReference type="GO" id="GO:0005829">
    <property type="term" value="C:cytosol"/>
    <property type="evidence" value="ECO:0007669"/>
    <property type="project" value="TreeGrafter"/>
</dbReference>
<dbReference type="NCBIfam" id="TIGR00189">
    <property type="entry name" value="tesB"/>
    <property type="match status" value="1"/>
</dbReference>
<dbReference type="InterPro" id="IPR003703">
    <property type="entry name" value="Acyl_CoA_thio"/>
</dbReference>
<dbReference type="CDD" id="cd03444">
    <property type="entry name" value="Thioesterase_II_repeat1"/>
    <property type="match status" value="1"/>
</dbReference>
<dbReference type="InterPro" id="IPR029069">
    <property type="entry name" value="HotDog_dom_sf"/>
</dbReference>
<dbReference type="PANTHER" id="PTHR11066:SF34">
    <property type="entry name" value="ACYL-COENZYME A THIOESTERASE 8"/>
    <property type="match status" value="1"/>
</dbReference>
<comment type="catalytic activity">
    <reaction evidence="6">
        <text>a fatty acyl-CoA + H2O = a fatty acid + CoA + H(+)</text>
        <dbReference type="Rhea" id="RHEA:16781"/>
        <dbReference type="ChEBI" id="CHEBI:15377"/>
        <dbReference type="ChEBI" id="CHEBI:15378"/>
        <dbReference type="ChEBI" id="CHEBI:28868"/>
        <dbReference type="ChEBI" id="CHEBI:57287"/>
        <dbReference type="ChEBI" id="CHEBI:77636"/>
        <dbReference type="EC" id="3.1.2.20"/>
    </reaction>
    <physiologicalReaction direction="left-to-right" evidence="6">
        <dbReference type="Rhea" id="RHEA:16782"/>
    </physiologicalReaction>
</comment>
<reference evidence="11 12" key="1">
    <citation type="journal article" date="2011" name="Front. Microbiol.">
        <title>Genomic signatures of strain selection and enhancement in Bacillus atrophaeus var. globigii, a historical biowarfare simulant.</title>
        <authorList>
            <person name="Gibbons H.S."/>
            <person name="Broomall S.M."/>
            <person name="McNew L.A."/>
            <person name="Daligault H."/>
            <person name="Chapman C."/>
            <person name="Bruce D."/>
            <person name="Karavis M."/>
            <person name="Krepps M."/>
            <person name="McGregor P.A."/>
            <person name="Hong C."/>
            <person name="Park K.H."/>
            <person name="Akmal A."/>
            <person name="Feldman A."/>
            <person name="Lin J.S."/>
            <person name="Chang W.E."/>
            <person name="Higgs B.W."/>
            <person name="Demirev P."/>
            <person name="Lindquist J."/>
            <person name="Liem A."/>
            <person name="Fochler E."/>
            <person name="Read T.D."/>
            <person name="Tapia R."/>
            <person name="Johnson S."/>
            <person name="Bishop-Lilly K.A."/>
            <person name="Detter C."/>
            <person name="Han C."/>
            <person name="Sozhamannan S."/>
            <person name="Rosenzweig C.N."/>
            <person name="Skowronski E.W."/>
        </authorList>
    </citation>
    <scope>NUCLEOTIDE SEQUENCE [LARGE SCALE GENOMIC DNA]</scope>
    <source>
        <strain evidence="11 12">PIT1</strain>
    </source>
</reference>
<evidence type="ECO:0000259" key="10">
    <source>
        <dbReference type="Pfam" id="PF13622"/>
    </source>
</evidence>
<dbReference type="OrthoDB" id="9781019at2"/>
<dbReference type="AlphaFoldDB" id="A0A432ZP62"/>
<keyword evidence="12" id="KW-1185">Reference proteome</keyword>
<comment type="caution">
    <text evidence="11">The sequence shown here is derived from an EMBL/GenBank/DDBJ whole genome shotgun (WGS) entry which is preliminary data.</text>
</comment>
<evidence type="ECO:0000259" key="9">
    <source>
        <dbReference type="Pfam" id="PF02551"/>
    </source>
</evidence>
<comment type="similarity">
    <text evidence="1">Belongs to the C/M/P thioester hydrolase family.</text>
</comment>
<evidence type="ECO:0000256" key="5">
    <source>
        <dbReference type="ARBA" id="ARBA00038894"/>
    </source>
</evidence>
<dbReference type="InterPro" id="IPR025652">
    <property type="entry name" value="TesB_C"/>
</dbReference>
<dbReference type="Pfam" id="PF02551">
    <property type="entry name" value="Acyl_CoA_thio"/>
    <property type="match status" value="1"/>
</dbReference>
<keyword evidence="3" id="KW-0378">Hydrolase</keyword>
<dbReference type="SUPFAM" id="SSF54637">
    <property type="entry name" value="Thioesterase/thiol ester dehydrase-isomerase"/>
    <property type="match status" value="2"/>
</dbReference>
<evidence type="ECO:0000256" key="3">
    <source>
        <dbReference type="ARBA" id="ARBA00022801"/>
    </source>
</evidence>
<protein>
    <recommendedName>
        <fullName evidence="7">Acyl-CoA thioesterase 2</fullName>
        <ecNumber evidence="5">3.1.2.20</ecNumber>
    </recommendedName>
    <alternativeName>
        <fullName evidence="8">Thioesterase II</fullName>
    </alternativeName>
</protein>
<comment type="subunit">
    <text evidence="2">Homotetramer.</text>
</comment>
<evidence type="ECO:0000256" key="6">
    <source>
        <dbReference type="ARBA" id="ARBA00050943"/>
    </source>
</evidence>